<dbReference type="KEGG" id="mmaa:FR932_13930"/>
<reference evidence="1 2" key="1">
    <citation type="submission" date="2019-09" db="EMBL/GenBank/DDBJ databases">
        <title>Hybrid Assembly of the complete Genome of the Deep-Sea Bacterium Moritella marina from long Nanopore and Illumina reads.</title>
        <authorList>
            <person name="Magin S."/>
            <person name="Georgoulis A."/>
            <person name="Papadimitriou K."/>
            <person name="Iliakis G."/>
            <person name="Vorgias C.E."/>
        </authorList>
    </citation>
    <scope>NUCLEOTIDE SEQUENCE [LARGE SCALE GENOMIC DNA]</scope>
    <source>
        <strain evidence="1 2">MP-1</strain>
    </source>
</reference>
<sequence>MTKTEKKIDNNLCKVLTDVCETAKDEIQGFQWLTHQVNYANFPTSLKLTCVFESNADIAQLTTSKQDLRLYALLTQALMSMDVKLKNPNKQIKFDSEENCARDNGGNWTKRLA</sequence>
<dbReference type="RefSeq" id="WP_019441513.1">
    <property type="nucleotide sequence ID" value="NZ_ALOE01000019.1"/>
</dbReference>
<accession>A0A5J6WL81</accession>
<keyword evidence="2" id="KW-1185">Reference proteome</keyword>
<dbReference type="Proteomes" id="UP000327424">
    <property type="component" value="Chromosome"/>
</dbReference>
<dbReference type="AlphaFoldDB" id="A0A5J6WL81"/>
<organism evidence="1 2">
    <name type="scientific">Moritella marina ATCC 15381</name>
    <dbReference type="NCBI Taxonomy" id="1202962"/>
    <lineage>
        <taxon>Bacteria</taxon>
        <taxon>Pseudomonadati</taxon>
        <taxon>Pseudomonadota</taxon>
        <taxon>Gammaproteobacteria</taxon>
        <taxon>Alteromonadales</taxon>
        <taxon>Moritellaceae</taxon>
        <taxon>Moritella</taxon>
    </lineage>
</organism>
<protein>
    <submittedName>
        <fullName evidence="1">Fis family transcriptional regulator</fullName>
    </submittedName>
</protein>
<name>A0A5J6WL81_MORMI</name>
<gene>
    <name evidence="1" type="ORF">FR932_13930</name>
</gene>
<evidence type="ECO:0000313" key="1">
    <source>
        <dbReference type="EMBL" id="QFI38873.1"/>
    </source>
</evidence>
<dbReference type="OrthoDB" id="6996126at2"/>
<evidence type="ECO:0000313" key="2">
    <source>
        <dbReference type="Proteomes" id="UP000327424"/>
    </source>
</evidence>
<dbReference type="EMBL" id="CP044399">
    <property type="protein sequence ID" value="QFI38873.1"/>
    <property type="molecule type" value="Genomic_DNA"/>
</dbReference>
<proteinExistence type="predicted"/>